<keyword evidence="1" id="KW-0472">Membrane</keyword>
<protein>
    <submittedName>
        <fullName evidence="2">Uncharacterized protein</fullName>
    </submittedName>
</protein>
<gene>
    <name evidence="2" type="ORF">CLV62_12086</name>
</gene>
<name>A0A2V3PLC9_9BACT</name>
<dbReference type="EMBL" id="QICL01000020">
    <property type="protein sequence ID" value="PXV62397.1"/>
    <property type="molecule type" value="Genomic_DNA"/>
</dbReference>
<keyword evidence="3" id="KW-1185">Reference proteome</keyword>
<comment type="caution">
    <text evidence="2">The sequence shown here is derived from an EMBL/GenBank/DDBJ whole genome shotgun (WGS) entry which is preliminary data.</text>
</comment>
<reference evidence="2 3" key="1">
    <citation type="submission" date="2018-03" db="EMBL/GenBank/DDBJ databases">
        <title>Genomic Encyclopedia of Archaeal and Bacterial Type Strains, Phase II (KMG-II): from individual species to whole genera.</title>
        <authorList>
            <person name="Goeker M."/>
        </authorList>
    </citation>
    <scope>NUCLEOTIDE SEQUENCE [LARGE SCALE GENOMIC DNA]</scope>
    <source>
        <strain evidence="2 3">DSM 100214</strain>
    </source>
</reference>
<evidence type="ECO:0000256" key="1">
    <source>
        <dbReference type="SAM" id="Phobius"/>
    </source>
</evidence>
<dbReference type="RefSeq" id="WP_170120065.1">
    <property type="nucleotide sequence ID" value="NZ_QICL01000020.1"/>
</dbReference>
<keyword evidence="1" id="KW-0812">Transmembrane</keyword>
<sequence length="56" mass="6482">MKPLIVLLLAFTISFFSTKFFRCNYDFALSGRIAMSVMLVFTAIAHFVFTKVKVWL</sequence>
<organism evidence="2 3">
    <name type="scientific">Dysgonomonas alginatilytica</name>
    <dbReference type="NCBI Taxonomy" id="1605892"/>
    <lineage>
        <taxon>Bacteria</taxon>
        <taxon>Pseudomonadati</taxon>
        <taxon>Bacteroidota</taxon>
        <taxon>Bacteroidia</taxon>
        <taxon>Bacteroidales</taxon>
        <taxon>Dysgonomonadaceae</taxon>
        <taxon>Dysgonomonas</taxon>
    </lineage>
</organism>
<dbReference type="AlphaFoldDB" id="A0A2V3PLC9"/>
<feature type="transmembrane region" description="Helical" evidence="1">
    <location>
        <begin position="32"/>
        <end position="49"/>
    </location>
</feature>
<accession>A0A2V3PLC9</accession>
<keyword evidence="1" id="KW-1133">Transmembrane helix</keyword>
<dbReference type="Proteomes" id="UP000247973">
    <property type="component" value="Unassembled WGS sequence"/>
</dbReference>
<proteinExistence type="predicted"/>
<evidence type="ECO:0000313" key="2">
    <source>
        <dbReference type="EMBL" id="PXV62397.1"/>
    </source>
</evidence>
<evidence type="ECO:0000313" key="3">
    <source>
        <dbReference type="Proteomes" id="UP000247973"/>
    </source>
</evidence>